<evidence type="ECO:0000313" key="8">
    <source>
        <dbReference type="EMBL" id="KIK95167.1"/>
    </source>
</evidence>
<dbReference type="InterPro" id="IPR011042">
    <property type="entry name" value="6-blade_b-propeller_TolB-like"/>
</dbReference>
<dbReference type="HOGENOM" id="CLU_008615_0_1_1"/>
<keyword evidence="4" id="KW-0378">Hydrolase</keyword>
<gene>
    <name evidence="8" type="ORF">PAXRUDRAFT_402264</name>
</gene>
<feature type="domain" description="Peptidase S9 prolyl oligopeptidase catalytic" evidence="7">
    <location>
        <begin position="540"/>
        <end position="755"/>
    </location>
</feature>
<evidence type="ECO:0000256" key="4">
    <source>
        <dbReference type="ARBA" id="ARBA00022801"/>
    </source>
</evidence>
<evidence type="ECO:0000259" key="7">
    <source>
        <dbReference type="Pfam" id="PF00326"/>
    </source>
</evidence>
<evidence type="ECO:0000256" key="1">
    <source>
        <dbReference type="ARBA" id="ARBA00010040"/>
    </source>
</evidence>
<accession>A0A0D0DD24</accession>
<evidence type="ECO:0000256" key="6">
    <source>
        <dbReference type="SAM" id="SignalP"/>
    </source>
</evidence>
<comment type="similarity">
    <text evidence="1">Belongs to the peptidase S9C family.</text>
</comment>
<dbReference type="InterPro" id="IPR001375">
    <property type="entry name" value="Peptidase_S9_cat"/>
</dbReference>
<dbReference type="PANTHER" id="PTHR42776:SF13">
    <property type="entry name" value="DIPEPTIDYL-PEPTIDASE 5"/>
    <property type="match status" value="1"/>
</dbReference>
<organism evidence="8 9">
    <name type="scientific">Paxillus rubicundulus Ve08.2h10</name>
    <dbReference type="NCBI Taxonomy" id="930991"/>
    <lineage>
        <taxon>Eukaryota</taxon>
        <taxon>Fungi</taxon>
        <taxon>Dikarya</taxon>
        <taxon>Basidiomycota</taxon>
        <taxon>Agaricomycotina</taxon>
        <taxon>Agaricomycetes</taxon>
        <taxon>Agaricomycetidae</taxon>
        <taxon>Boletales</taxon>
        <taxon>Paxilineae</taxon>
        <taxon>Paxillaceae</taxon>
        <taxon>Paxillus</taxon>
    </lineage>
</organism>
<dbReference type="InParanoid" id="A0A0D0DD24"/>
<keyword evidence="9" id="KW-1185">Reference proteome</keyword>
<keyword evidence="2" id="KW-0645">Protease</keyword>
<dbReference type="PANTHER" id="PTHR42776">
    <property type="entry name" value="SERINE PEPTIDASE S9 FAMILY MEMBER"/>
    <property type="match status" value="1"/>
</dbReference>
<feature type="signal peptide" evidence="6">
    <location>
        <begin position="1"/>
        <end position="15"/>
    </location>
</feature>
<dbReference type="SUPFAM" id="SSF53474">
    <property type="entry name" value="alpha/beta-Hydrolases"/>
    <property type="match status" value="1"/>
</dbReference>
<evidence type="ECO:0000313" key="9">
    <source>
        <dbReference type="Proteomes" id="UP000054538"/>
    </source>
</evidence>
<dbReference type="STRING" id="930991.A0A0D0DD24"/>
<evidence type="ECO:0000256" key="3">
    <source>
        <dbReference type="ARBA" id="ARBA00022729"/>
    </source>
</evidence>
<dbReference type="SUPFAM" id="SSF69322">
    <property type="entry name" value="Tricorn protease domain 2"/>
    <property type="match status" value="1"/>
</dbReference>
<dbReference type="GO" id="GO:0006508">
    <property type="term" value="P:proteolysis"/>
    <property type="evidence" value="ECO:0007669"/>
    <property type="project" value="UniProtKB-KW"/>
</dbReference>
<name>A0A0D0DD24_9AGAM</name>
<reference evidence="9" key="2">
    <citation type="submission" date="2015-01" db="EMBL/GenBank/DDBJ databases">
        <title>Evolutionary Origins and Diversification of the Mycorrhizal Mutualists.</title>
        <authorList>
            <consortium name="DOE Joint Genome Institute"/>
            <consortium name="Mycorrhizal Genomics Consortium"/>
            <person name="Kohler A."/>
            <person name="Kuo A."/>
            <person name="Nagy L.G."/>
            <person name="Floudas D."/>
            <person name="Copeland A."/>
            <person name="Barry K.W."/>
            <person name="Cichocki N."/>
            <person name="Veneault-Fourrey C."/>
            <person name="LaButti K."/>
            <person name="Lindquist E.A."/>
            <person name="Lipzen A."/>
            <person name="Lundell T."/>
            <person name="Morin E."/>
            <person name="Murat C."/>
            <person name="Riley R."/>
            <person name="Ohm R."/>
            <person name="Sun H."/>
            <person name="Tunlid A."/>
            <person name="Henrissat B."/>
            <person name="Grigoriev I.V."/>
            <person name="Hibbett D.S."/>
            <person name="Martin F."/>
        </authorList>
    </citation>
    <scope>NUCLEOTIDE SEQUENCE [LARGE SCALE GENOMIC DNA]</scope>
    <source>
        <strain evidence="9">Ve08.2h10</strain>
    </source>
</reference>
<dbReference type="Pfam" id="PF00326">
    <property type="entry name" value="Peptidase_S9"/>
    <property type="match status" value="1"/>
</dbReference>
<dbReference type="InterPro" id="IPR029058">
    <property type="entry name" value="AB_hydrolase_fold"/>
</dbReference>
<dbReference type="OrthoDB" id="416344at2759"/>
<feature type="chain" id="PRO_5013085148" description="Dipeptidyl-peptidase V" evidence="6">
    <location>
        <begin position="16"/>
        <end position="759"/>
    </location>
</feature>
<dbReference type="Gene3D" id="2.120.10.30">
    <property type="entry name" value="TolB, C-terminal domain"/>
    <property type="match status" value="1"/>
</dbReference>
<proteinExistence type="inferred from homology"/>
<sequence>MWFPRVALGLLGLSAQQPLVPSPHPSPLERTRPAFPEMTREFALKSSLEVLSPQDMLSLPRPGAPLPNPAGDLALISVSKYSFDDRKTHKSLTIAPLDGISQIYDFPLPNGGDAFWLDFRTIAHVVETGEDKDKKQEIFAIPVTFDKGTISAGEPISVGSFPVTTAADFRYSASSGVLVFSAYVHADGDLNAVKENDERYENRGNTALVYDQTFERQWDTWVGPTHKSLFSVRLYADQGVYTLGKDFTNALKGTELSSPVEPFGGTDDFDISDSQIIFTAKDPKLPKAIHTKQNIYLVGFNGSNLVELTSGAHGATHAPVFNRRGTKVAWLQLDEDGHESDRAKIVIHDIYKGVSLTITQDWDRSPKSLAFSESGDFIYFTAEDIARTKIFTLPVPPTPNKSTAHPKLDAPYRTPVALTTTHTALGIQLLQNNRLLFAMSSLTSPNDAYVLGNLDHIEASIFSQASDSNEAELIQITRFSADSLQGKHLHPGEEFWFSGALQDIHGWILTPPGYKPTDVKKWPVLMIIHGGPESSWADSWSTRWNPNVFANQGYVVVAINPTGSTSFGQNLTEGIKGDWGGKPFVDLKNGWNYVLENFPQVIDPDRAVAAGGSYGGYAVNWIQGNPEFGFGFKALACHDGVFDTTYNGYATDELFFFNHEWGGRPWEPKPFELSRKYSPAYTVSKWSTPQLVIHGSKDYRLPEGDGIAVWHALQQLGVPSRLVIFPTENHWVLDAGNSLKWHYEVFRWFDEYVGEKAAA</sequence>
<dbReference type="EMBL" id="KN825060">
    <property type="protein sequence ID" value="KIK95167.1"/>
    <property type="molecule type" value="Genomic_DNA"/>
</dbReference>
<dbReference type="Gene3D" id="3.40.50.1820">
    <property type="entry name" value="alpha/beta hydrolase"/>
    <property type="match status" value="1"/>
</dbReference>
<evidence type="ECO:0000256" key="5">
    <source>
        <dbReference type="ARBA" id="ARBA00032829"/>
    </source>
</evidence>
<reference evidence="8 9" key="1">
    <citation type="submission" date="2014-04" db="EMBL/GenBank/DDBJ databases">
        <authorList>
            <consortium name="DOE Joint Genome Institute"/>
            <person name="Kuo A."/>
            <person name="Kohler A."/>
            <person name="Jargeat P."/>
            <person name="Nagy L.G."/>
            <person name="Floudas D."/>
            <person name="Copeland A."/>
            <person name="Barry K.W."/>
            <person name="Cichocki N."/>
            <person name="Veneault-Fourrey C."/>
            <person name="LaButti K."/>
            <person name="Lindquist E.A."/>
            <person name="Lipzen A."/>
            <person name="Lundell T."/>
            <person name="Morin E."/>
            <person name="Murat C."/>
            <person name="Sun H."/>
            <person name="Tunlid A."/>
            <person name="Henrissat B."/>
            <person name="Grigoriev I.V."/>
            <person name="Hibbett D.S."/>
            <person name="Martin F."/>
            <person name="Nordberg H.P."/>
            <person name="Cantor M.N."/>
            <person name="Hua S.X."/>
        </authorList>
    </citation>
    <scope>NUCLEOTIDE SEQUENCE [LARGE SCALE GENOMIC DNA]</scope>
    <source>
        <strain evidence="8 9">Ve08.2h10</strain>
    </source>
</reference>
<dbReference type="GO" id="GO:0004252">
    <property type="term" value="F:serine-type endopeptidase activity"/>
    <property type="evidence" value="ECO:0007669"/>
    <property type="project" value="TreeGrafter"/>
</dbReference>
<keyword evidence="3 6" id="KW-0732">Signal</keyword>
<evidence type="ECO:0000256" key="2">
    <source>
        <dbReference type="ARBA" id="ARBA00022670"/>
    </source>
</evidence>
<dbReference type="FunFam" id="3.40.50.1820:FF:000028">
    <property type="entry name" value="S9 family peptidase"/>
    <property type="match status" value="1"/>
</dbReference>
<dbReference type="FunCoup" id="A0A0D0DD24">
    <property type="interactions" value="20"/>
</dbReference>
<dbReference type="Proteomes" id="UP000054538">
    <property type="component" value="Unassembled WGS sequence"/>
</dbReference>
<dbReference type="AlphaFoldDB" id="A0A0D0DD24"/>
<protein>
    <recommendedName>
        <fullName evidence="5">Dipeptidyl-peptidase V</fullName>
    </recommendedName>
</protein>